<protein>
    <recommendedName>
        <fullName evidence="12">Ribosomal RNA-processing protein 4</fullName>
    </recommendedName>
</protein>
<dbReference type="FunFam" id="2.40.50.140:FF:000038">
    <property type="entry name" value="Exosome complex component RRP4"/>
    <property type="match status" value="1"/>
</dbReference>
<evidence type="ECO:0000313" key="10">
    <source>
        <dbReference type="EMBL" id="GHJ84933.1"/>
    </source>
</evidence>
<comment type="caution">
    <text evidence="10">The sequence shown here is derived from an EMBL/GenBank/DDBJ whole genome shotgun (WGS) entry which is preliminary data.</text>
</comment>
<dbReference type="PANTHER" id="PTHR21321">
    <property type="entry name" value="PNAS-3 RELATED"/>
    <property type="match status" value="1"/>
</dbReference>
<dbReference type="GO" id="GO:0071034">
    <property type="term" value="P:CUT catabolic process"/>
    <property type="evidence" value="ECO:0007669"/>
    <property type="project" value="TreeGrafter"/>
</dbReference>
<dbReference type="GO" id="GO:0000177">
    <property type="term" value="C:cytoplasmic exosome (RNase complex)"/>
    <property type="evidence" value="ECO:0007669"/>
    <property type="project" value="TreeGrafter"/>
</dbReference>
<dbReference type="SUPFAM" id="SSF54791">
    <property type="entry name" value="Eukaryotic type KH-domain (KH-domain type I)"/>
    <property type="match status" value="1"/>
</dbReference>
<dbReference type="GO" id="GO:0071035">
    <property type="term" value="P:nuclear polyadenylation-dependent rRNA catabolic process"/>
    <property type="evidence" value="ECO:0007669"/>
    <property type="project" value="TreeGrafter"/>
</dbReference>
<dbReference type="EMBL" id="BLZA01000010">
    <property type="protein sequence ID" value="GHJ84933.1"/>
    <property type="molecule type" value="Genomic_DNA"/>
</dbReference>
<dbReference type="GO" id="GO:0003723">
    <property type="term" value="F:RNA binding"/>
    <property type="evidence" value="ECO:0007669"/>
    <property type="project" value="UniProtKB-KW"/>
</dbReference>
<organism evidence="10 11">
    <name type="scientific">Naganishia liquefaciens</name>
    <dbReference type="NCBI Taxonomy" id="104408"/>
    <lineage>
        <taxon>Eukaryota</taxon>
        <taxon>Fungi</taxon>
        <taxon>Dikarya</taxon>
        <taxon>Basidiomycota</taxon>
        <taxon>Agaricomycotina</taxon>
        <taxon>Tremellomycetes</taxon>
        <taxon>Filobasidiales</taxon>
        <taxon>Filobasidiaceae</taxon>
        <taxon>Naganishia</taxon>
    </lineage>
</organism>
<feature type="domain" description="Exosome complex component N-terminal" evidence="7">
    <location>
        <begin position="62"/>
        <end position="101"/>
    </location>
</feature>
<proteinExistence type="inferred from homology"/>
<dbReference type="SUPFAM" id="SSF50249">
    <property type="entry name" value="Nucleic acid-binding proteins"/>
    <property type="match status" value="1"/>
</dbReference>
<keyword evidence="11" id="KW-1185">Reference proteome</keyword>
<dbReference type="AlphaFoldDB" id="A0A8H3TQ91"/>
<dbReference type="GO" id="GO:0071028">
    <property type="term" value="P:nuclear mRNA surveillance"/>
    <property type="evidence" value="ECO:0007669"/>
    <property type="project" value="UniProtKB-ARBA"/>
</dbReference>
<dbReference type="InterPro" id="IPR048565">
    <property type="entry name" value="S1_RRP4"/>
</dbReference>
<dbReference type="Pfam" id="PF14382">
    <property type="entry name" value="ECR1_N"/>
    <property type="match status" value="1"/>
</dbReference>
<evidence type="ECO:0000256" key="2">
    <source>
        <dbReference type="ARBA" id="ARBA00009155"/>
    </source>
</evidence>
<dbReference type="InterPro" id="IPR004088">
    <property type="entry name" value="KH_dom_type_1"/>
</dbReference>
<sequence length="346" mass="38349">MLQVKSVLPMPLFHSAEASTSYAKTRHHPDVQEDVDMEEAENAQYNYGELDPEESGRLERHITTPGEVVTSAKEFMRGHGTLLDESGENVVATVAGTVERVNKLVSVKSIKSRYNPEKGDLVVGRITEVQASRWKVDANARQEAMLQLSSVNLPGGVQRRKVESDALKMREFLAEGDLLVAEVQSTEGMIQLHTRSLKYGKLRNGQLVTVPASLIRRLKSHFYTLPPPCGPQGVDVILGVNGYIWVCLGSGDKTAEHNANSDGFENELVYSDKNDDITPASRQAIARVCALIQIFARYSIPLTEALLMAGHEWCRRNNLEERGVVLSRQLEKQLLADVVGIEDTDE</sequence>
<evidence type="ECO:0000256" key="4">
    <source>
        <dbReference type="ARBA" id="ARBA00022835"/>
    </source>
</evidence>
<evidence type="ECO:0000256" key="3">
    <source>
        <dbReference type="ARBA" id="ARBA00022552"/>
    </source>
</evidence>
<keyword evidence="4" id="KW-0271">Exosome</keyword>
<dbReference type="Gene3D" id="2.40.50.100">
    <property type="match status" value="1"/>
</dbReference>
<dbReference type="Proteomes" id="UP000620104">
    <property type="component" value="Unassembled WGS sequence"/>
</dbReference>
<evidence type="ECO:0000259" key="8">
    <source>
        <dbReference type="Pfam" id="PF15985"/>
    </source>
</evidence>
<comment type="similarity">
    <text evidence="2">Belongs to the RRP4 family.</text>
</comment>
<comment type="subcellular location">
    <subcellularLocation>
        <location evidence="1">Nucleus</location>
    </subcellularLocation>
</comment>
<dbReference type="InterPro" id="IPR026699">
    <property type="entry name" value="Exosome_RNA_bind1/RRP40/RRP4"/>
</dbReference>
<evidence type="ECO:0008006" key="12">
    <source>
        <dbReference type="Google" id="ProtNLM"/>
    </source>
</evidence>
<dbReference type="Pfam" id="PF15985">
    <property type="entry name" value="KH_6"/>
    <property type="match status" value="1"/>
</dbReference>
<evidence type="ECO:0000256" key="1">
    <source>
        <dbReference type="ARBA" id="ARBA00004123"/>
    </source>
</evidence>
<dbReference type="Gene3D" id="2.40.50.140">
    <property type="entry name" value="Nucleic acid-binding proteins"/>
    <property type="match status" value="1"/>
</dbReference>
<dbReference type="InterPro" id="IPR012340">
    <property type="entry name" value="NA-bd_OB-fold"/>
</dbReference>
<name>A0A8H3TQ91_9TREE</name>
<dbReference type="InterPro" id="IPR025721">
    <property type="entry name" value="Exosome_cplx_N_dom"/>
</dbReference>
<dbReference type="OrthoDB" id="1650at2759"/>
<keyword evidence="3" id="KW-0698">rRNA processing</keyword>
<reference evidence="10" key="1">
    <citation type="submission" date="2020-07" db="EMBL/GenBank/DDBJ databases">
        <title>Draft Genome Sequence of a Deep-Sea Yeast, Naganishia (Cryptococcus) liquefaciens strain N6.</title>
        <authorList>
            <person name="Han Y.W."/>
            <person name="Kajitani R."/>
            <person name="Morimoto H."/>
            <person name="Parhat M."/>
            <person name="Tsubouchi H."/>
            <person name="Bakenova O."/>
            <person name="Ogata M."/>
            <person name="Argunhan B."/>
            <person name="Aoki R."/>
            <person name="Kajiwara S."/>
            <person name="Itoh T."/>
            <person name="Iwasaki H."/>
        </authorList>
    </citation>
    <scope>NUCLEOTIDE SEQUENCE</scope>
    <source>
        <strain evidence="10">N6</strain>
    </source>
</reference>
<feature type="domain" description="K Homology" evidence="8">
    <location>
        <begin position="205"/>
        <end position="249"/>
    </location>
</feature>
<dbReference type="InterPro" id="IPR036612">
    <property type="entry name" value="KH_dom_type_1_sf"/>
</dbReference>
<evidence type="ECO:0000256" key="5">
    <source>
        <dbReference type="ARBA" id="ARBA00022884"/>
    </source>
</evidence>
<evidence type="ECO:0000259" key="9">
    <source>
        <dbReference type="Pfam" id="PF21266"/>
    </source>
</evidence>
<dbReference type="GO" id="GO:0000176">
    <property type="term" value="C:nuclear exosome (RNase complex)"/>
    <property type="evidence" value="ECO:0007669"/>
    <property type="project" value="UniProtKB-ARBA"/>
</dbReference>
<keyword evidence="5" id="KW-0694">RNA-binding</keyword>
<dbReference type="CDD" id="cd05789">
    <property type="entry name" value="S1_Rrp4"/>
    <property type="match status" value="1"/>
</dbReference>
<dbReference type="GO" id="GO:0000467">
    <property type="term" value="P:exonucleolytic trimming to generate mature 3'-end of 5.8S rRNA from tricistronic rRNA transcript (SSU-rRNA, 5.8S rRNA, LSU-rRNA)"/>
    <property type="evidence" value="ECO:0007669"/>
    <property type="project" value="TreeGrafter"/>
</dbReference>
<dbReference type="CDD" id="cd22525">
    <property type="entry name" value="KH-I_Rrp4_eukar"/>
    <property type="match status" value="1"/>
</dbReference>
<accession>A0A8H3TQ91</accession>
<evidence type="ECO:0000259" key="7">
    <source>
        <dbReference type="Pfam" id="PF14382"/>
    </source>
</evidence>
<gene>
    <name evidence="10" type="ORF">NliqN6_1335</name>
</gene>
<dbReference type="SUPFAM" id="SSF110324">
    <property type="entry name" value="Ribosomal L27 protein-like"/>
    <property type="match status" value="1"/>
</dbReference>
<keyword evidence="6" id="KW-0539">Nucleus</keyword>
<feature type="domain" description="RRP4 S1" evidence="9">
    <location>
        <begin position="113"/>
        <end position="185"/>
    </location>
</feature>
<dbReference type="Pfam" id="PF21266">
    <property type="entry name" value="S1_RRP4"/>
    <property type="match status" value="1"/>
</dbReference>
<dbReference type="GO" id="GO:0071051">
    <property type="term" value="P:poly(A)-dependent snoRNA 3'-end processing"/>
    <property type="evidence" value="ECO:0007669"/>
    <property type="project" value="TreeGrafter"/>
</dbReference>
<evidence type="ECO:0000256" key="6">
    <source>
        <dbReference type="ARBA" id="ARBA00023242"/>
    </source>
</evidence>
<dbReference type="GO" id="GO:0071038">
    <property type="term" value="P:TRAMP-dependent tRNA surveillance pathway"/>
    <property type="evidence" value="ECO:0007669"/>
    <property type="project" value="TreeGrafter"/>
</dbReference>
<dbReference type="GO" id="GO:0034475">
    <property type="term" value="P:U4 snRNA 3'-end processing"/>
    <property type="evidence" value="ECO:0007669"/>
    <property type="project" value="TreeGrafter"/>
</dbReference>
<dbReference type="PANTHER" id="PTHR21321:SF4">
    <property type="entry name" value="EXOSOME COMPLEX COMPONENT RRP4"/>
    <property type="match status" value="1"/>
</dbReference>
<evidence type="ECO:0000313" key="11">
    <source>
        <dbReference type="Proteomes" id="UP000620104"/>
    </source>
</evidence>